<dbReference type="AlphaFoldDB" id="A0A1G9IA57"/>
<dbReference type="GO" id="GO:0005737">
    <property type="term" value="C:cytoplasm"/>
    <property type="evidence" value="ECO:0007669"/>
    <property type="project" value="TreeGrafter"/>
</dbReference>
<dbReference type="STRING" id="48727.SAMN05192555_103101"/>
<dbReference type="Gene3D" id="3.10.310.10">
    <property type="entry name" value="Diaminopimelate Epimerase, Chain A, domain 1"/>
    <property type="match status" value="2"/>
</dbReference>
<dbReference type="Pfam" id="PF02567">
    <property type="entry name" value="PhzC-PhzF"/>
    <property type="match status" value="1"/>
</dbReference>
<dbReference type="SUPFAM" id="SSF54506">
    <property type="entry name" value="Diaminopimelate epimerase-like"/>
    <property type="match status" value="1"/>
</dbReference>
<dbReference type="PANTHER" id="PTHR13774:SF32">
    <property type="entry name" value="ANTISENSE-ENHANCING SEQUENCE 1"/>
    <property type="match status" value="1"/>
</dbReference>
<evidence type="ECO:0000256" key="2">
    <source>
        <dbReference type="PIRSR" id="PIRSR016184-1"/>
    </source>
</evidence>
<proteinExistence type="inferred from homology"/>
<feature type="active site" evidence="2">
    <location>
        <position position="47"/>
    </location>
</feature>
<sequence length="299" mass="31672">MMQHEYHLLDVFTDRAFSGNPLAVFPQAEGMTSDTMQAIANELNLSETVFVAEAIAPGRYPIRIFTPARELPFAGHPTVGTAHLLAELGIAKRDSPLTLEARVGPLVVRYEDDLAGFTTAAPIEIQASTLDPPAAAQLLGLDASEVVGEPVLASCGLPYHLIELDSLDALKRAQPSAHVWSEWVSPSGYDQIYLYAMGSLHHGNSVIRARMFSSKGGGREDPATGSAASALAGHLAVSSGTTGAYRWEIHQGVEMGRPSQIFASADVVGSDWVIRIAGKAVIVGTGMLKSAPGKSDNAR</sequence>
<evidence type="ECO:0000256" key="1">
    <source>
        <dbReference type="ARBA" id="ARBA00008270"/>
    </source>
</evidence>
<gene>
    <name evidence="3" type="ORF">SAMN05192555_103101</name>
</gene>
<dbReference type="PIRSF" id="PIRSF016184">
    <property type="entry name" value="PhzC_PhzF"/>
    <property type="match status" value="1"/>
</dbReference>
<evidence type="ECO:0000313" key="3">
    <source>
        <dbReference type="EMBL" id="SDL21734.1"/>
    </source>
</evidence>
<dbReference type="NCBIfam" id="TIGR00654">
    <property type="entry name" value="PhzF_family"/>
    <property type="match status" value="1"/>
</dbReference>
<keyword evidence="3" id="KW-0413">Isomerase</keyword>
<evidence type="ECO:0000313" key="4">
    <source>
        <dbReference type="Proteomes" id="UP000199107"/>
    </source>
</evidence>
<dbReference type="Proteomes" id="UP000199107">
    <property type="component" value="Unassembled WGS sequence"/>
</dbReference>
<comment type="similarity">
    <text evidence="1">Belongs to the PhzF family.</text>
</comment>
<reference evidence="4" key="1">
    <citation type="submission" date="2016-10" db="EMBL/GenBank/DDBJ databases">
        <authorList>
            <person name="Varghese N."/>
            <person name="Submissions S."/>
        </authorList>
    </citation>
    <scope>NUCLEOTIDE SEQUENCE [LARGE SCALE GENOMIC DNA]</scope>
    <source>
        <strain evidence="4">AAP</strain>
    </source>
</reference>
<protein>
    <submittedName>
        <fullName evidence="3">Trans-2,3-dihydro-3-hydroxyanthranilate isomerase</fullName>
    </submittedName>
</protein>
<accession>A0A1G9IA57</accession>
<organism evidence="3 4">
    <name type="scientific">Franzmannia pantelleriensis</name>
    <dbReference type="NCBI Taxonomy" id="48727"/>
    <lineage>
        <taxon>Bacteria</taxon>
        <taxon>Pseudomonadati</taxon>
        <taxon>Pseudomonadota</taxon>
        <taxon>Gammaproteobacteria</taxon>
        <taxon>Oceanospirillales</taxon>
        <taxon>Halomonadaceae</taxon>
        <taxon>Franzmannia</taxon>
    </lineage>
</organism>
<dbReference type="GO" id="GO:0016853">
    <property type="term" value="F:isomerase activity"/>
    <property type="evidence" value="ECO:0007669"/>
    <property type="project" value="UniProtKB-KW"/>
</dbReference>
<dbReference type="InterPro" id="IPR003719">
    <property type="entry name" value="Phenazine_PhzF-like"/>
</dbReference>
<keyword evidence="4" id="KW-1185">Reference proteome</keyword>
<name>A0A1G9IA57_9GAMM</name>
<dbReference type="PANTHER" id="PTHR13774">
    <property type="entry name" value="PHENAZINE BIOSYNTHESIS PROTEIN"/>
    <property type="match status" value="1"/>
</dbReference>
<dbReference type="EMBL" id="FNGH01000003">
    <property type="protein sequence ID" value="SDL21734.1"/>
    <property type="molecule type" value="Genomic_DNA"/>
</dbReference>